<evidence type="ECO:0000256" key="4">
    <source>
        <dbReference type="ARBA" id="ARBA00023125"/>
    </source>
</evidence>
<dbReference type="Gene3D" id="1.10.1740.10">
    <property type="match status" value="1"/>
</dbReference>
<dbReference type="EMBL" id="JBHTGP010000013">
    <property type="protein sequence ID" value="MFD0688014.1"/>
    <property type="molecule type" value="Genomic_DNA"/>
</dbReference>
<evidence type="ECO:0000313" key="9">
    <source>
        <dbReference type="EMBL" id="MFD0688014.1"/>
    </source>
</evidence>
<name>A0ABW2XNW5_9ACTN</name>
<organism evidence="9 10">
    <name type="scientific">Actinomadura fibrosa</name>
    <dbReference type="NCBI Taxonomy" id="111802"/>
    <lineage>
        <taxon>Bacteria</taxon>
        <taxon>Bacillati</taxon>
        <taxon>Actinomycetota</taxon>
        <taxon>Actinomycetes</taxon>
        <taxon>Streptosporangiales</taxon>
        <taxon>Thermomonosporaceae</taxon>
        <taxon>Actinomadura</taxon>
    </lineage>
</organism>
<keyword evidence="10" id="KW-1185">Reference proteome</keyword>
<sequence>MNAISSFSRARRPAEPEPPPPPLSDDVAALIAASREHPERFAELFDRHYAEIRRYIDRRLGADAADDLAAEVFLVAFRKRSAFDPQQGTPRAWLYGIATRLVSRHRRDERRRYRALARLGDEPSGEGHAERVEAQVAASAVGARLGRALAGLSSGDRDVLLLVALADLTYPEIAQALGIKYGTVFSRLSRARRQLRQALGDINPLADGE</sequence>
<dbReference type="InterPro" id="IPR036388">
    <property type="entry name" value="WH-like_DNA-bd_sf"/>
</dbReference>
<proteinExistence type="inferred from homology"/>
<evidence type="ECO:0000256" key="2">
    <source>
        <dbReference type="ARBA" id="ARBA00023015"/>
    </source>
</evidence>
<dbReference type="Proteomes" id="UP001597063">
    <property type="component" value="Unassembled WGS sequence"/>
</dbReference>
<comment type="similarity">
    <text evidence="1">Belongs to the sigma-70 factor family. ECF subfamily.</text>
</comment>
<dbReference type="Pfam" id="PF08281">
    <property type="entry name" value="Sigma70_r4_2"/>
    <property type="match status" value="1"/>
</dbReference>
<dbReference type="SUPFAM" id="SSF88946">
    <property type="entry name" value="Sigma2 domain of RNA polymerase sigma factors"/>
    <property type="match status" value="1"/>
</dbReference>
<evidence type="ECO:0000259" key="7">
    <source>
        <dbReference type="Pfam" id="PF04542"/>
    </source>
</evidence>
<accession>A0ABW2XNW5</accession>
<dbReference type="InterPro" id="IPR014284">
    <property type="entry name" value="RNA_pol_sigma-70_dom"/>
</dbReference>
<dbReference type="InterPro" id="IPR007627">
    <property type="entry name" value="RNA_pol_sigma70_r2"/>
</dbReference>
<evidence type="ECO:0000256" key="5">
    <source>
        <dbReference type="ARBA" id="ARBA00023163"/>
    </source>
</evidence>
<evidence type="ECO:0000259" key="8">
    <source>
        <dbReference type="Pfam" id="PF08281"/>
    </source>
</evidence>
<dbReference type="InterPro" id="IPR013249">
    <property type="entry name" value="RNA_pol_sigma70_r4_t2"/>
</dbReference>
<dbReference type="InterPro" id="IPR013325">
    <property type="entry name" value="RNA_pol_sigma_r2"/>
</dbReference>
<keyword evidence="3" id="KW-0731">Sigma factor</keyword>
<keyword evidence="2" id="KW-0805">Transcription regulation</keyword>
<dbReference type="Gene3D" id="1.10.10.10">
    <property type="entry name" value="Winged helix-like DNA-binding domain superfamily/Winged helix DNA-binding domain"/>
    <property type="match status" value="1"/>
</dbReference>
<feature type="domain" description="RNA polymerase sigma-70 region 2" evidence="7">
    <location>
        <begin position="44"/>
        <end position="112"/>
    </location>
</feature>
<reference evidence="10" key="1">
    <citation type="journal article" date="2019" name="Int. J. Syst. Evol. Microbiol.">
        <title>The Global Catalogue of Microorganisms (GCM) 10K type strain sequencing project: providing services to taxonomists for standard genome sequencing and annotation.</title>
        <authorList>
            <consortium name="The Broad Institute Genomics Platform"/>
            <consortium name="The Broad Institute Genome Sequencing Center for Infectious Disease"/>
            <person name="Wu L."/>
            <person name="Ma J."/>
        </authorList>
    </citation>
    <scope>NUCLEOTIDE SEQUENCE [LARGE SCALE GENOMIC DNA]</scope>
    <source>
        <strain evidence="10">JCM 9371</strain>
    </source>
</reference>
<gene>
    <name evidence="9" type="ORF">ACFQZM_26210</name>
</gene>
<evidence type="ECO:0000256" key="3">
    <source>
        <dbReference type="ARBA" id="ARBA00023082"/>
    </source>
</evidence>
<comment type="caution">
    <text evidence="9">The sequence shown here is derived from an EMBL/GenBank/DDBJ whole genome shotgun (WGS) entry which is preliminary data.</text>
</comment>
<evidence type="ECO:0000256" key="1">
    <source>
        <dbReference type="ARBA" id="ARBA00010641"/>
    </source>
</evidence>
<dbReference type="PANTHER" id="PTHR43133:SF8">
    <property type="entry name" value="RNA POLYMERASE SIGMA FACTOR HI_1459-RELATED"/>
    <property type="match status" value="1"/>
</dbReference>
<evidence type="ECO:0000313" key="10">
    <source>
        <dbReference type="Proteomes" id="UP001597063"/>
    </source>
</evidence>
<dbReference type="Pfam" id="PF04542">
    <property type="entry name" value="Sigma70_r2"/>
    <property type="match status" value="1"/>
</dbReference>
<dbReference type="SUPFAM" id="SSF88659">
    <property type="entry name" value="Sigma3 and sigma4 domains of RNA polymerase sigma factors"/>
    <property type="match status" value="1"/>
</dbReference>
<dbReference type="InterPro" id="IPR013324">
    <property type="entry name" value="RNA_pol_sigma_r3/r4-like"/>
</dbReference>
<keyword evidence="5" id="KW-0804">Transcription</keyword>
<dbReference type="InterPro" id="IPR039425">
    <property type="entry name" value="RNA_pol_sigma-70-like"/>
</dbReference>
<feature type="region of interest" description="Disordered" evidence="6">
    <location>
        <begin position="1"/>
        <end position="25"/>
    </location>
</feature>
<keyword evidence="4" id="KW-0238">DNA-binding</keyword>
<dbReference type="PANTHER" id="PTHR43133">
    <property type="entry name" value="RNA POLYMERASE ECF-TYPE SIGMA FACTO"/>
    <property type="match status" value="1"/>
</dbReference>
<protein>
    <submittedName>
        <fullName evidence="9">RNA polymerase sigma factor</fullName>
    </submittedName>
</protein>
<dbReference type="RefSeq" id="WP_306440644.1">
    <property type="nucleotide sequence ID" value="NZ_CAACUY010000015.1"/>
</dbReference>
<evidence type="ECO:0000256" key="6">
    <source>
        <dbReference type="SAM" id="MobiDB-lite"/>
    </source>
</evidence>
<dbReference type="NCBIfam" id="TIGR02937">
    <property type="entry name" value="sigma70-ECF"/>
    <property type="match status" value="1"/>
</dbReference>
<feature type="domain" description="RNA polymerase sigma factor 70 region 4 type 2" evidence="8">
    <location>
        <begin position="144"/>
        <end position="195"/>
    </location>
</feature>